<dbReference type="PROSITE" id="PS50865">
    <property type="entry name" value="ZF_MYND_2"/>
    <property type="match status" value="1"/>
</dbReference>
<protein>
    <submittedName>
        <fullName evidence="8">Uncharacterized protein</fullName>
    </submittedName>
</protein>
<feature type="domain" description="MYND-type" evidence="7">
    <location>
        <begin position="619"/>
        <end position="654"/>
    </location>
</feature>
<evidence type="ECO:0000259" key="6">
    <source>
        <dbReference type="PROSITE" id="PS50181"/>
    </source>
</evidence>
<dbReference type="RefSeq" id="XP_022393164.1">
    <property type="nucleotide sequence ID" value="XM_022528833.1"/>
</dbReference>
<dbReference type="Gene3D" id="1.20.1280.50">
    <property type="match status" value="1"/>
</dbReference>
<dbReference type="InterPro" id="IPR027796">
    <property type="entry name" value="OTT_1508_deam-like"/>
</dbReference>
<dbReference type="PROSITE" id="PS50181">
    <property type="entry name" value="FBOX"/>
    <property type="match status" value="1"/>
</dbReference>
<keyword evidence="1" id="KW-0479">Metal-binding</keyword>
<dbReference type="GeneID" id="34445093"/>
<dbReference type="OrthoDB" id="6612291at2759"/>
<evidence type="ECO:0000259" key="7">
    <source>
        <dbReference type="PROSITE" id="PS50865"/>
    </source>
</evidence>
<evidence type="ECO:0000256" key="1">
    <source>
        <dbReference type="ARBA" id="ARBA00022723"/>
    </source>
</evidence>
<name>A0A1F8ACP4_9EURO</name>
<dbReference type="SUPFAM" id="SSF144232">
    <property type="entry name" value="HIT/MYND zinc finger-like"/>
    <property type="match status" value="1"/>
</dbReference>
<dbReference type="Pfam" id="PF14441">
    <property type="entry name" value="OTT_1508_deam"/>
    <property type="match status" value="1"/>
</dbReference>
<dbReference type="Pfam" id="PF00646">
    <property type="entry name" value="F-box"/>
    <property type="match status" value="1"/>
</dbReference>
<dbReference type="SUPFAM" id="SSF81383">
    <property type="entry name" value="F-box domain"/>
    <property type="match status" value="1"/>
</dbReference>
<keyword evidence="3" id="KW-0862">Zinc</keyword>
<dbReference type="InterPro" id="IPR036047">
    <property type="entry name" value="F-box-like_dom_sf"/>
</dbReference>
<evidence type="ECO:0000256" key="5">
    <source>
        <dbReference type="SAM" id="MobiDB-lite"/>
    </source>
</evidence>
<organism evidence="8 9">
    <name type="scientific">Aspergillus bombycis</name>
    <dbReference type="NCBI Taxonomy" id="109264"/>
    <lineage>
        <taxon>Eukaryota</taxon>
        <taxon>Fungi</taxon>
        <taxon>Dikarya</taxon>
        <taxon>Ascomycota</taxon>
        <taxon>Pezizomycotina</taxon>
        <taxon>Eurotiomycetes</taxon>
        <taxon>Eurotiomycetidae</taxon>
        <taxon>Eurotiales</taxon>
        <taxon>Aspergillaceae</taxon>
        <taxon>Aspergillus</taxon>
    </lineage>
</organism>
<evidence type="ECO:0000256" key="3">
    <source>
        <dbReference type="ARBA" id="ARBA00022833"/>
    </source>
</evidence>
<feature type="compositionally biased region" description="Basic and acidic residues" evidence="5">
    <location>
        <begin position="35"/>
        <end position="57"/>
    </location>
</feature>
<sequence length="1543" mass="176747">MDKYSALHQETHSLTTLTSLIFQRPPDCIDYGDIGNDKPSSRKPEQGGGEELDKLSDEAEFEDEGPTSDSAAALILLKERSLDRLAEILARFKTAKTGRYGKGKRNQGNIDAKHVTSVVMVEDSTLRRVTFLCSKNGGLQNEDEVFLERLGELLSSISNGSQMNSNQSQVFDLIFEHNTPRVEYYSAALRDVFEQATKYRLPGTLAADAIKHMVPQRPEAREWEGLIVNIGGRQRKLSREILDCLSDKEMDEAVVEVCDSIQRLFGMSQPGTTQYEELQDFLKRFYAIIRNQRQRLALKNLLKQALHGSEKLFKKGWDALCFLARTFHAAVTLVELASRLKLERFNSFRFISVPASMLKTKGYPPLGKGLPLNDLIELKCRPQNNKWVAYLQDEGTIKNYTKLLRIPRSVHAEIQLMSYLESHDSKDYGQVFPYIGCSKRCCFFCETFRVLHGKFSARGTHETVFPRMGLPQDVSAAKDSEWLAPLMATFTAFLRGMLQKLLGMPYPLPHRNLCQQSSAALSTAQAKQQDEPVYSERPSILRNLMVPGAFSAADRQVQFSPVAGKPGYASFLAPSMPHVSSHLPIDQAEIYKINHDRKQCSLELIDQMPPSAILNEKLCRYCRKPAGVRCSACWTRYCSHTCQRRDWGRHVFICRIPKRPNDIDFFRLIVRHVKRAMTGDNQQTLQDSLLDLFADDYICCRFGFNNCSSMYEALYLVCLYDAVLVACCSPVRLLNEFQEAGRLGEVLELFCHLCIQQNPGQPQCDCITWYLERLRREPFPIPNTEGGGYRIWETAFVNAIDLLDLHDSYKDEWRLNAAQVDVFQLFVAIQPSIWQVPDINSSTWIKFGFCYCKSFRQCQELSVKYLLLGASSANFDDIVSAYETSTMAELMAEHGIDLSNLAQNGIRLERPSGTMYSVFRLMIGVSHALSGRFCRCFRMQQDRACHHFYETHLDTECEVGFGFDLTNSWERWQLLNFYRYLFKLPGFDARAMAAAKDSHERGALERYIGTLVPDMRRKIFDMDRAGSVLFPDLGGRIMKNPRFVTHRAQDVPTDIVAQLLCTLCGIRFGIARIRTIDEPYSAAWSAEEPEQYVCALDDYDDDGNDCGRCVTAETGCIWVVRNSQNIKYGIDQQNEPRYRFLFFEMDDDPIPTVGQTLPMGERLEEKADRIGLRRAYLEHVAGPGCRSTLGYSGATISAEEMRGCQTGQGLVHRDGDEESAPDDLECEIDSDYFLSGLVDCMGFVGTVGGNMFPARHGYDWIEPADPFNDGFEPFRAVSFHPWCFGVYMKLSRLRLGHVEIDDLVDYFDNLNCYPRQYYDEPDPAIQKADKETWVHVKGDEWLAANPFYVPRLREILERAMDTGPSFSPQDGAFATLLSFTNNKTDPFARLPREILNIIINSLPTKDIASLRLVSRHFYQLHVSLWYRLIQEDMPWLWEVWSNEKPYFWATVTVEDIKQNKGDTRVEIGEEKVLTHKIDVDEHLTKWTMPMPTPGRTNWFLLYRDIKRYWTELKGLRSRRRIWKYQEGLFASLKMHILSKDDTP</sequence>
<evidence type="ECO:0000313" key="9">
    <source>
        <dbReference type="Proteomes" id="UP000179179"/>
    </source>
</evidence>
<evidence type="ECO:0000313" key="8">
    <source>
        <dbReference type="EMBL" id="OGM49447.1"/>
    </source>
</evidence>
<dbReference type="Proteomes" id="UP000179179">
    <property type="component" value="Unassembled WGS sequence"/>
</dbReference>
<evidence type="ECO:0000256" key="2">
    <source>
        <dbReference type="ARBA" id="ARBA00022771"/>
    </source>
</evidence>
<keyword evidence="9" id="KW-1185">Reference proteome</keyword>
<gene>
    <name evidence="8" type="ORF">ABOM_001703</name>
</gene>
<accession>A0A1F8ACP4</accession>
<feature type="region of interest" description="Disordered" evidence="5">
    <location>
        <begin position="31"/>
        <end position="67"/>
    </location>
</feature>
<proteinExistence type="predicted"/>
<feature type="domain" description="F-box" evidence="6">
    <location>
        <begin position="1384"/>
        <end position="1428"/>
    </location>
</feature>
<reference evidence="8 9" key="1">
    <citation type="journal article" date="2016" name="Genome Biol. Evol.">
        <title>Draft genome sequence of an aflatoxigenic Aspergillus species, A. bombycis.</title>
        <authorList>
            <person name="Moore G.G."/>
            <person name="Mack B.M."/>
            <person name="Beltz S.B."/>
            <person name="Gilbert M.K."/>
        </authorList>
    </citation>
    <scope>NUCLEOTIDE SEQUENCE [LARGE SCALE GENOMIC DNA]</scope>
    <source>
        <strain evidence="9">NRRL 26010</strain>
    </source>
</reference>
<dbReference type="InterPro" id="IPR001810">
    <property type="entry name" value="F-box_dom"/>
</dbReference>
<dbReference type="InterPro" id="IPR002893">
    <property type="entry name" value="Znf_MYND"/>
</dbReference>
<comment type="caution">
    <text evidence="8">The sequence shown here is derived from an EMBL/GenBank/DDBJ whole genome shotgun (WGS) entry which is preliminary data.</text>
</comment>
<dbReference type="EMBL" id="LYCR01000008">
    <property type="protein sequence ID" value="OGM49447.1"/>
    <property type="molecule type" value="Genomic_DNA"/>
</dbReference>
<dbReference type="SMART" id="SM00256">
    <property type="entry name" value="FBOX"/>
    <property type="match status" value="1"/>
</dbReference>
<dbReference type="Pfam" id="PF01753">
    <property type="entry name" value="zf-MYND"/>
    <property type="match status" value="1"/>
</dbReference>
<evidence type="ECO:0000256" key="4">
    <source>
        <dbReference type="PROSITE-ProRule" id="PRU00134"/>
    </source>
</evidence>
<dbReference type="Gene3D" id="6.10.140.2220">
    <property type="match status" value="1"/>
</dbReference>
<dbReference type="GO" id="GO:0008270">
    <property type="term" value="F:zinc ion binding"/>
    <property type="evidence" value="ECO:0007669"/>
    <property type="project" value="UniProtKB-KW"/>
</dbReference>
<keyword evidence="2 4" id="KW-0863">Zinc-finger</keyword>